<dbReference type="PROSITE" id="PS50014">
    <property type="entry name" value="BROMODOMAIN_2"/>
    <property type="match status" value="1"/>
</dbReference>
<dbReference type="InterPro" id="IPR019787">
    <property type="entry name" value="Znf_PHD-finger"/>
</dbReference>
<dbReference type="EMBL" id="CAJOBC010000048">
    <property type="protein sequence ID" value="CAF3525856.1"/>
    <property type="molecule type" value="Genomic_DNA"/>
</dbReference>
<dbReference type="GO" id="GO:0000785">
    <property type="term" value="C:chromatin"/>
    <property type="evidence" value="ECO:0007669"/>
    <property type="project" value="TreeGrafter"/>
</dbReference>
<organism evidence="15 17">
    <name type="scientific">Didymodactylos carnosus</name>
    <dbReference type="NCBI Taxonomy" id="1234261"/>
    <lineage>
        <taxon>Eukaryota</taxon>
        <taxon>Metazoa</taxon>
        <taxon>Spiralia</taxon>
        <taxon>Gnathifera</taxon>
        <taxon>Rotifera</taxon>
        <taxon>Eurotatoria</taxon>
        <taxon>Bdelloidea</taxon>
        <taxon>Philodinida</taxon>
        <taxon>Philodinidae</taxon>
        <taxon>Didymodactylos</taxon>
    </lineage>
</organism>
<evidence type="ECO:0000256" key="9">
    <source>
        <dbReference type="PROSITE-ProRule" id="PRU00035"/>
    </source>
</evidence>
<keyword evidence="5" id="KW-0175">Coiled coil</keyword>
<dbReference type="SMART" id="SM00184">
    <property type="entry name" value="RING"/>
    <property type="match status" value="1"/>
</dbReference>
<dbReference type="InterPro" id="IPR000315">
    <property type="entry name" value="Znf_B-box"/>
</dbReference>
<keyword evidence="4" id="KW-0862">Zinc</keyword>
<dbReference type="SUPFAM" id="SSF57845">
    <property type="entry name" value="B-box zinc-binding domain"/>
    <property type="match status" value="1"/>
</dbReference>
<dbReference type="InterPro" id="IPR001965">
    <property type="entry name" value="Znf_PHD"/>
</dbReference>
<feature type="domain" description="PHD-type" evidence="12">
    <location>
        <begin position="528"/>
        <end position="575"/>
    </location>
</feature>
<dbReference type="InterPro" id="IPR019786">
    <property type="entry name" value="Zinc_finger_PHD-type_CS"/>
</dbReference>
<proteinExistence type="predicted"/>
<evidence type="ECO:0000256" key="7">
    <source>
        <dbReference type="ARBA" id="ARBA00023242"/>
    </source>
</evidence>
<dbReference type="SMART" id="SM00297">
    <property type="entry name" value="BROMO"/>
    <property type="match status" value="1"/>
</dbReference>
<dbReference type="Pfam" id="PF00643">
    <property type="entry name" value="zf-B_box"/>
    <property type="match status" value="1"/>
</dbReference>
<dbReference type="InterPro" id="IPR017907">
    <property type="entry name" value="Znf_RING_CS"/>
</dbReference>
<dbReference type="Gene3D" id="3.30.40.10">
    <property type="entry name" value="Zinc/RING finger domain, C3HC4 (zinc finger)"/>
    <property type="match status" value="2"/>
</dbReference>
<feature type="domain" description="Bromo" evidence="11">
    <location>
        <begin position="624"/>
        <end position="695"/>
    </location>
</feature>
<keyword evidence="17" id="KW-1185">Reference proteome</keyword>
<comment type="subcellular location">
    <subcellularLocation>
        <location evidence="1">Nucleus</location>
    </subcellularLocation>
</comment>
<evidence type="ECO:0000256" key="5">
    <source>
        <dbReference type="ARBA" id="ARBA00023054"/>
    </source>
</evidence>
<dbReference type="InterPro" id="IPR001841">
    <property type="entry name" value="Znf_RING"/>
</dbReference>
<dbReference type="PROSITE" id="PS50016">
    <property type="entry name" value="ZF_PHD_2"/>
    <property type="match status" value="1"/>
</dbReference>
<evidence type="ECO:0000259" key="14">
    <source>
        <dbReference type="PROSITE" id="PS50119"/>
    </source>
</evidence>
<dbReference type="PROSITE" id="PS00633">
    <property type="entry name" value="BROMODOMAIN_1"/>
    <property type="match status" value="1"/>
</dbReference>
<feature type="compositionally biased region" description="Polar residues" evidence="10">
    <location>
        <begin position="720"/>
        <end position="743"/>
    </location>
</feature>
<evidence type="ECO:0000256" key="4">
    <source>
        <dbReference type="ARBA" id="ARBA00022833"/>
    </source>
</evidence>
<evidence type="ECO:0000256" key="8">
    <source>
        <dbReference type="PROSITE-ProRule" id="PRU00024"/>
    </source>
</evidence>
<evidence type="ECO:0000256" key="6">
    <source>
        <dbReference type="ARBA" id="ARBA00023117"/>
    </source>
</evidence>
<name>A0A813P757_9BILA</name>
<dbReference type="PANTHER" id="PTHR45915">
    <property type="entry name" value="TRANSCRIPTION INTERMEDIARY FACTOR"/>
    <property type="match status" value="1"/>
</dbReference>
<evidence type="ECO:0000259" key="11">
    <source>
        <dbReference type="PROSITE" id="PS50014"/>
    </source>
</evidence>
<evidence type="ECO:0000313" key="16">
    <source>
        <dbReference type="EMBL" id="CAF3525856.1"/>
    </source>
</evidence>
<feature type="domain" description="RING-type" evidence="13">
    <location>
        <begin position="51"/>
        <end position="94"/>
    </location>
</feature>
<dbReference type="InterPro" id="IPR011011">
    <property type="entry name" value="Znf_FYVE_PHD"/>
</dbReference>
<keyword evidence="6 9" id="KW-0103">Bromodomain</keyword>
<reference evidence="15" key="1">
    <citation type="submission" date="2021-02" db="EMBL/GenBank/DDBJ databases">
        <authorList>
            <person name="Nowell W R."/>
        </authorList>
    </citation>
    <scope>NUCLEOTIDE SEQUENCE</scope>
</reference>
<dbReference type="PROSITE" id="PS00518">
    <property type="entry name" value="ZF_RING_1"/>
    <property type="match status" value="1"/>
</dbReference>
<dbReference type="PROSITE" id="PS01359">
    <property type="entry name" value="ZF_PHD_1"/>
    <property type="match status" value="1"/>
</dbReference>
<dbReference type="SMART" id="SM00249">
    <property type="entry name" value="PHD"/>
    <property type="match status" value="2"/>
</dbReference>
<feature type="domain" description="B box-type" evidence="14">
    <location>
        <begin position="130"/>
        <end position="177"/>
    </location>
</feature>
<evidence type="ECO:0000256" key="10">
    <source>
        <dbReference type="SAM" id="MobiDB-lite"/>
    </source>
</evidence>
<dbReference type="Proteomes" id="UP000663829">
    <property type="component" value="Unassembled WGS sequence"/>
</dbReference>
<dbReference type="SUPFAM" id="SSF57903">
    <property type="entry name" value="FYVE/PHD zinc finger"/>
    <property type="match status" value="1"/>
</dbReference>
<evidence type="ECO:0000259" key="12">
    <source>
        <dbReference type="PROSITE" id="PS50016"/>
    </source>
</evidence>
<dbReference type="Pfam" id="PF00439">
    <property type="entry name" value="Bromodomain"/>
    <property type="match status" value="1"/>
</dbReference>
<dbReference type="InterPro" id="IPR036427">
    <property type="entry name" value="Bromodomain-like_sf"/>
</dbReference>
<keyword evidence="2" id="KW-0479">Metal-binding</keyword>
<feature type="region of interest" description="Disordered" evidence="10">
    <location>
        <begin position="720"/>
        <end position="752"/>
    </location>
</feature>
<dbReference type="GO" id="GO:0008270">
    <property type="term" value="F:zinc ion binding"/>
    <property type="evidence" value="ECO:0007669"/>
    <property type="project" value="UniProtKB-KW"/>
</dbReference>
<dbReference type="SMART" id="SM00336">
    <property type="entry name" value="BBOX"/>
    <property type="match status" value="2"/>
</dbReference>
<comment type="caution">
    <text evidence="15">The sequence shown here is derived from an EMBL/GenBank/DDBJ whole genome shotgun (WGS) entry which is preliminary data.</text>
</comment>
<dbReference type="AlphaFoldDB" id="A0A813P757"/>
<dbReference type="Proteomes" id="UP000681722">
    <property type="component" value="Unassembled WGS sequence"/>
</dbReference>
<dbReference type="Pfam" id="PF00628">
    <property type="entry name" value="PHD"/>
    <property type="match status" value="1"/>
</dbReference>
<evidence type="ECO:0000313" key="15">
    <source>
        <dbReference type="EMBL" id="CAF0746905.1"/>
    </source>
</evidence>
<dbReference type="GO" id="GO:0005634">
    <property type="term" value="C:nucleus"/>
    <property type="evidence" value="ECO:0007669"/>
    <property type="project" value="UniProtKB-SubCell"/>
</dbReference>
<dbReference type="Gene3D" id="3.30.160.60">
    <property type="entry name" value="Classic Zinc Finger"/>
    <property type="match status" value="1"/>
</dbReference>
<dbReference type="SUPFAM" id="SSF47370">
    <property type="entry name" value="Bromodomain"/>
    <property type="match status" value="1"/>
</dbReference>
<evidence type="ECO:0000259" key="13">
    <source>
        <dbReference type="PROSITE" id="PS50089"/>
    </source>
</evidence>
<dbReference type="PROSITE" id="PS50089">
    <property type="entry name" value="ZF_RING_2"/>
    <property type="match status" value="1"/>
</dbReference>
<dbReference type="PANTHER" id="PTHR45915:SF6">
    <property type="entry name" value="E3 UBIQUITIN-PROTEIN LIGASE TRIM33"/>
    <property type="match status" value="1"/>
</dbReference>
<evidence type="ECO:0000256" key="3">
    <source>
        <dbReference type="ARBA" id="ARBA00022771"/>
    </source>
</evidence>
<dbReference type="EMBL" id="CAJNOQ010000048">
    <property type="protein sequence ID" value="CAF0746905.1"/>
    <property type="molecule type" value="Genomic_DNA"/>
</dbReference>
<dbReference type="OrthoDB" id="1870062at2759"/>
<dbReference type="PROSITE" id="PS50119">
    <property type="entry name" value="ZF_BBOX"/>
    <property type="match status" value="2"/>
</dbReference>
<evidence type="ECO:0008006" key="18">
    <source>
        <dbReference type="Google" id="ProtNLM"/>
    </source>
</evidence>
<keyword evidence="3 8" id="KW-0863">Zinc-finger</keyword>
<sequence length="761" mass="87830">MSEVTAIEPTLNSSFSIEEPSMNKKSEALTPLQGENDKIKDTDNTIRPQTCFLCQESLRDRSPKLLACLHSVCENCLPSLREPLGSTYKCSICHYTNRSDMICDNLYLTNDEDSDNGQSQIEQTINDVPRVKRTCHNCEEGNISDWYCNNCHDWLCEECKNAHSRVRLTKDHIVIQKGFDQATRHDKLIYCSIHKQELIRFYCEDCNLLICHDCQLEQHTDHRYMFIDTAVHSQRKNLRSLMSKVRECRTMLDRCQIATAQRGQVIDTAEVINDIKVFGMHIISEVSNVCKELINDMNAICEKARIQCSEKQNRLDQFIQNVDHSLEFTDEAVNTGNKIALLSSIRSISNRLNDILNDSYRWSKSSNQFQLSFQFEPDRFRPVISKLGILFVNGKPVTKAHQQKPDLIIKNSREILNQTNHKEHKMINNDSTLDEHNQISDSENVDNSRMAIRRNDQHRMQSELPKIQTNYQNTSSNPTTYVDFHQSQEQTTNGQQDQKSSLIEQVEQQNTLVAEQQQQQQQVLDTSDDFCAVCRTGGDLLCCDICPRVYHIDCHVPPLDVLPNGEFKCGICTEIVPDEQQSTNDSSENIDETKQLTLKRKHENGNELTPHEHQICEKILLQLYIHDGSSPFQEPVPSTIPEYYHIITRPMDFRTIREKLCSIYKSYSSIHEFIADIQLIFQNCATFNLPDSPIAKVGLALQKYFENLLEKYLNTSSALNRSMPDNDSSSVRQPRTHQSNQVYQVKHKRKKAPEEIVHYIN</sequence>
<gene>
    <name evidence="15" type="ORF">GPM918_LOCUS596</name>
    <name evidence="16" type="ORF">SRO942_LOCUS597</name>
</gene>
<dbReference type="InterPro" id="IPR018359">
    <property type="entry name" value="Bromodomain_CS"/>
</dbReference>
<evidence type="ECO:0000256" key="1">
    <source>
        <dbReference type="ARBA" id="ARBA00004123"/>
    </source>
</evidence>
<accession>A0A813P757</accession>
<dbReference type="InterPro" id="IPR001487">
    <property type="entry name" value="Bromodomain"/>
</dbReference>
<dbReference type="CDD" id="cd15541">
    <property type="entry name" value="PHD_TIF1_like"/>
    <property type="match status" value="1"/>
</dbReference>
<dbReference type="Gene3D" id="1.20.920.10">
    <property type="entry name" value="Bromodomain-like"/>
    <property type="match status" value="1"/>
</dbReference>
<feature type="domain" description="B box-type" evidence="14">
    <location>
        <begin position="186"/>
        <end position="227"/>
    </location>
</feature>
<dbReference type="InterPro" id="IPR013083">
    <property type="entry name" value="Znf_RING/FYVE/PHD"/>
</dbReference>
<keyword evidence="7" id="KW-0539">Nucleus</keyword>
<evidence type="ECO:0000313" key="17">
    <source>
        <dbReference type="Proteomes" id="UP000663829"/>
    </source>
</evidence>
<protein>
    <recommendedName>
        <fullName evidence="18">E3 ubiquitin-protein ligase TRIM33-like</fullName>
    </recommendedName>
</protein>
<evidence type="ECO:0000256" key="2">
    <source>
        <dbReference type="ARBA" id="ARBA00022723"/>
    </source>
</evidence>